<accession>A0AAU9V6J3</accession>
<evidence type="ECO:0000313" key="2">
    <source>
        <dbReference type="Proteomes" id="UP001153954"/>
    </source>
</evidence>
<comment type="caution">
    <text evidence="1">The sequence shown here is derived from an EMBL/GenBank/DDBJ whole genome shotgun (WGS) entry which is preliminary data.</text>
</comment>
<organism evidence="1 2">
    <name type="scientific">Euphydryas editha</name>
    <name type="common">Edith's checkerspot</name>
    <dbReference type="NCBI Taxonomy" id="104508"/>
    <lineage>
        <taxon>Eukaryota</taxon>
        <taxon>Metazoa</taxon>
        <taxon>Ecdysozoa</taxon>
        <taxon>Arthropoda</taxon>
        <taxon>Hexapoda</taxon>
        <taxon>Insecta</taxon>
        <taxon>Pterygota</taxon>
        <taxon>Neoptera</taxon>
        <taxon>Endopterygota</taxon>
        <taxon>Lepidoptera</taxon>
        <taxon>Glossata</taxon>
        <taxon>Ditrysia</taxon>
        <taxon>Papilionoidea</taxon>
        <taxon>Nymphalidae</taxon>
        <taxon>Nymphalinae</taxon>
        <taxon>Euphydryas</taxon>
    </lineage>
</organism>
<evidence type="ECO:0000313" key="1">
    <source>
        <dbReference type="EMBL" id="CAH2106903.1"/>
    </source>
</evidence>
<dbReference type="AlphaFoldDB" id="A0AAU9V6J3"/>
<dbReference type="EMBL" id="CAKOGL010000030">
    <property type="protein sequence ID" value="CAH2106903.1"/>
    <property type="molecule type" value="Genomic_DNA"/>
</dbReference>
<proteinExistence type="predicted"/>
<keyword evidence="2" id="KW-1185">Reference proteome</keyword>
<name>A0AAU9V6J3_EUPED</name>
<gene>
    <name evidence="1" type="ORF">EEDITHA_LOCUS20982</name>
</gene>
<dbReference type="Proteomes" id="UP001153954">
    <property type="component" value="Unassembled WGS sequence"/>
</dbReference>
<reference evidence="1" key="1">
    <citation type="submission" date="2022-03" db="EMBL/GenBank/DDBJ databases">
        <authorList>
            <person name="Tunstrom K."/>
        </authorList>
    </citation>
    <scope>NUCLEOTIDE SEQUENCE</scope>
</reference>
<sequence>MVYFAIKGLIKAAADLSSEVSRASTSRSFYEVQFGFFERFAVSKRRRAERDRSPGNESGFVLEEHARHEQYWEQSCSSSQEST</sequence>
<protein>
    <submittedName>
        <fullName evidence="1">Uncharacterized protein</fullName>
    </submittedName>
</protein>